<evidence type="ECO:0000256" key="2">
    <source>
        <dbReference type="ARBA" id="ARBA00023180"/>
    </source>
</evidence>
<dbReference type="Proteomes" id="UP000681967">
    <property type="component" value="Unassembled WGS sequence"/>
</dbReference>
<dbReference type="GO" id="GO:0005764">
    <property type="term" value="C:lysosome"/>
    <property type="evidence" value="ECO:0007669"/>
    <property type="project" value="TreeGrafter"/>
</dbReference>
<gene>
    <name evidence="3" type="ORF">BYL167_LOCUS36284</name>
    <name evidence="5" type="ORF">BYL167_LOCUS48165</name>
    <name evidence="7" type="ORF">GIL414_LOCUS50444</name>
    <name evidence="4" type="ORF">SMN809_LOCUS43926</name>
    <name evidence="6" type="ORF">SMN809_LOCUS49924</name>
</gene>
<evidence type="ECO:0000313" key="8">
    <source>
        <dbReference type="Proteomes" id="UP000681720"/>
    </source>
</evidence>
<dbReference type="PANTHER" id="PTHR10340">
    <property type="entry name" value="SPHINGOMYELIN PHOSPHODIESTERASE"/>
    <property type="match status" value="1"/>
</dbReference>
<dbReference type="EMBL" id="CAJOBI010130629">
    <property type="protein sequence ID" value="CAF4722807.1"/>
    <property type="molecule type" value="Genomic_DNA"/>
</dbReference>
<dbReference type="GO" id="GO:0006685">
    <property type="term" value="P:sphingomyelin catabolic process"/>
    <property type="evidence" value="ECO:0007669"/>
    <property type="project" value="TreeGrafter"/>
</dbReference>
<evidence type="ECO:0000313" key="4">
    <source>
        <dbReference type="EMBL" id="CAF4722807.1"/>
    </source>
</evidence>
<evidence type="ECO:0000313" key="7">
    <source>
        <dbReference type="EMBL" id="CAF4872336.1"/>
    </source>
</evidence>
<evidence type="ECO:0000313" key="3">
    <source>
        <dbReference type="EMBL" id="CAF4506981.1"/>
    </source>
</evidence>
<dbReference type="GO" id="GO:0005615">
    <property type="term" value="C:extracellular space"/>
    <property type="evidence" value="ECO:0007669"/>
    <property type="project" value="TreeGrafter"/>
</dbReference>
<dbReference type="EMBL" id="CAJOBH010140223">
    <property type="protein sequence ID" value="CAF4801553.1"/>
    <property type="molecule type" value="Genomic_DNA"/>
</dbReference>
<dbReference type="EMBL" id="CAJOBI010164037">
    <property type="protein sequence ID" value="CAF4862497.1"/>
    <property type="molecule type" value="Genomic_DNA"/>
</dbReference>
<keyword evidence="2" id="KW-0325">Glycoprotein</keyword>
<dbReference type="InterPro" id="IPR029052">
    <property type="entry name" value="Metallo-depent_PP-like"/>
</dbReference>
<protein>
    <submittedName>
        <fullName evidence="7">Uncharacterized protein</fullName>
    </submittedName>
</protein>
<dbReference type="EMBL" id="CAJOBJ010168130">
    <property type="protein sequence ID" value="CAF4872336.1"/>
    <property type="molecule type" value="Genomic_DNA"/>
</dbReference>
<dbReference type="Proteomes" id="UP000676336">
    <property type="component" value="Unassembled WGS sequence"/>
</dbReference>
<sequence>MNYCSRENFWLLVNSTDPLGQLQWLVDWLQYAEDHEEKVHIIGHHPPRSCLASFGWNFYK</sequence>
<proteinExistence type="predicted"/>
<dbReference type="GO" id="GO:0061750">
    <property type="term" value="F:acid sphingomyelin phosphodiesterase activity"/>
    <property type="evidence" value="ECO:0007669"/>
    <property type="project" value="TreeGrafter"/>
</dbReference>
<reference evidence="7" key="1">
    <citation type="submission" date="2021-02" db="EMBL/GenBank/DDBJ databases">
        <authorList>
            <person name="Nowell W R."/>
        </authorList>
    </citation>
    <scope>NUCLEOTIDE SEQUENCE</scope>
</reference>
<comment type="caution">
    <text evidence="7">The sequence shown here is derived from an EMBL/GenBank/DDBJ whole genome shotgun (WGS) entry which is preliminary data.</text>
</comment>
<organism evidence="7 8">
    <name type="scientific">Rotaria magnacalcarata</name>
    <dbReference type="NCBI Taxonomy" id="392030"/>
    <lineage>
        <taxon>Eukaryota</taxon>
        <taxon>Metazoa</taxon>
        <taxon>Spiralia</taxon>
        <taxon>Gnathifera</taxon>
        <taxon>Rotifera</taxon>
        <taxon>Eurotatoria</taxon>
        <taxon>Bdelloidea</taxon>
        <taxon>Philodinida</taxon>
        <taxon>Philodinidae</taxon>
        <taxon>Rotaria</taxon>
    </lineage>
</organism>
<dbReference type="SUPFAM" id="SSF56300">
    <property type="entry name" value="Metallo-dependent phosphatases"/>
    <property type="match status" value="1"/>
</dbReference>
<keyword evidence="1" id="KW-0378">Hydrolase</keyword>
<evidence type="ECO:0000256" key="1">
    <source>
        <dbReference type="ARBA" id="ARBA00022801"/>
    </source>
</evidence>
<dbReference type="EMBL" id="CAJOBH010078776">
    <property type="protein sequence ID" value="CAF4506981.1"/>
    <property type="molecule type" value="Genomic_DNA"/>
</dbReference>
<dbReference type="PANTHER" id="PTHR10340:SF34">
    <property type="entry name" value="SPHINGOMYELIN PHOSPHODIESTERASE"/>
    <property type="match status" value="1"/>
</dbReference>
<evidence type="ECO:0000313" key="5">
    <source>
        <dbReference type="EMBL" id="CAF4801553.1"/>
    </source>
</evidence>
<dbReference type="Proteomes" id="UP000681720">
    <property type="component" value="Unassembled WGS sequence"/>
</dbReference>
<dbReference type="AlphaFoldDB" id="A0A8S3BYR2"/>
<accession>A0A8S3BYR2</accession>
<feature type="non-terminal residue" evidence="7">
    <location>
        <position position="60"/>
    </location>
</feature>
<name>A0A8S3BYR2_9BILA</name>
<evidence type="ECO:0000313" key="6">
    <source>
        <dbReference type="EMBL" id="CAF4862497.1"/>
    </source>
</evidence>
<dbReference type="GO" id="GO:0046513">
    <property type="term" value="P:ceramide biosynthetic process"/>
    <property type="evidence" value="ECO:0007669"/>
    <property type="project" value="TreeGrafter"/>
</dbReference>
<dbReference type="GO" id="GO:0016020">
    <property type="term" value="C:membrane"/>
    <property type="evidence" value="ECO:0007669"/>
    <property type="project" value="GOC"/>
</dbReference>